<sequence>MNKLPGSPLGLTEYTGVWDTPQVAHLLKRTLFGATVQDIGYFKNLTMPAAVDQLLQPTAPPVAKPLNNYGSDATGVASYQTWIGTGLLYQDDTMNTNRLRSLQAWWVGNLLNCGRSIHEKMTLFWHNHFAMDALAHVSDIPCELWYNQYLTLRQYALGNFTQMVKAITIDPAMLIFLNGNTNTMTAPNENYGRELQELYTIGKGSGSAYIQDDVHTAARVLTGHTVDVNFNYTFQAGNHDTTNKTFSAFYGNTVITGYSGAPGAGELDTLLAMLFATQESAKFICRKLYNWFVYYVIDDTVENNIITPLADIFRQSNYNITTVLSTLFKSQHFYDLVNSGACIIKSPLDLLAGLAREYKLTVPTDPKGQYNVWSMLSTRSASLQQELMVIDLVAGWDAYREAPQYHELWINSVTYSERNFYTDLLIGTGDMMNGTTLRIDAVGFAGTLPAPQDPNKLITDSLAVLLRPPLSDSSITLIKQSILLGGLTNDLYWTNAWLNYVATPTDMSAFTTVDTKLRALYKYIMDLPEYHLS</sequence>
<accession>A0A8J2U820</accession>
<evidence type="ECO:0000313" key="1">
    <source>
        <dbReference type="EMBL" id="GGA85558.1"/>
    </source>
</evidence>
<dbReference type="InterPro" id="IPR014917">
    <property type="entry name" value="DUF1800"/>
</dbReference>
<dbReference type="RefSeq" id="WP_188928348.1">
    <property type="nucleotide sequence ID" value="NZ_BMJC01000001.1"/>
</dbReference>
<evidence type="ECO:0008006" key="3">
    <source>
        <dbReference type="Google" id="ProtNLM"/>
    </source>
</evidence>
<name>A0A8J2U820_9BACT</name>
<evidence type="ECO:0000313" key="2">
    <source>
        <dbReference type="Proteomes" id="UP000607559"/>
    </source>
</evidence>
<reference evidence="1" key="2">
    <citation type="submission" date="2020-09" db="EMBL/GenBank/DDBJ databases">
        <authorList>
            <person name="Sun Q."/>
            <person name="Zhou Y."/>
        </authorList>
    </citation>
    <scope>NUCLEOTIDE SEQUENCE</scope>
    <source>
        <strain evidence="1">CGMCC 1.15448</strain>
    </source>
</reference>
<proteinExistence type="predicted"/>
<dbReference type="Proteomes" id="UP000607559">
    <property type="component" value="Unassembled WGS sequence"/>
</dbReference>
<comment type="caution">
    <text evidence="1">The sequence shown here is derived from an EMBL/GenBank/DDBJ whole genome shotgun (WGS) entry which is preliminary data.</text>
</comment>
<gene>
    <name evidence="1" type="ORF">GCM10011511_05710</name>
</gene>
<dbReference type="EMBL" id="BMJC01000001">
    <property type="protein sequence ID" value="GGA85558.1"/>
    <property type="molecule type" value="Genomic_DNA"/>
</dbReference>
<protein>
    <recommendedName>
        <fullName evidence="3">DUF1800 domain-containing protein</fullName>
    </recommendedName>
</protein>
<organism evidence="1 2">
    <name type="scientific">Puia dinghuensis</name>
    <dbReference type="NCBI Taxonomy" id="1792502"/>
    <lineage>
        <taxon>Bacteria</taxon>
        <taxon>Pseudomonadati</taxon>
        <taxon>Bacteroidota</taxon>
        <taxon>Chitinophagia</taxon>
        <taxon>Chitinophagales</taxon>
        <taxon>Chitinophagaceae</taxon>
        <taxon>Puia</taxon>
    </lineage>
</organism>
<reference evidence="1" key="1">
    <citation type="journal article" date="2014" name="Int. J. Syst. Evol. Microbiol.">
        <title>Complete genome sequence of Corynebacterium casei LMG S-19264T (=DSM 44701T), isolated from a smear-ripened cheese.</title>
        <authorList>
            <consortium name="US DOE Joint Genome Institute (JGI-PGF)"/>
            <person name="Walter F."/>
            <person name="Albersmeier A."/>
            <person name="Kalinowski J."/>
            <person name="Ruckert C."/>
        </authorList>
    </citation>
    <scope>NUCLEOTIDE SEQUENCE</scope>
    <source>
        <strain evidence="1">CGMCC 1.15448</strain>
    </source>
</reference>
<dbReference type="Pfam" id="PF08811">
    <property type="entry name" value="DUF1800"/>
    <property type="match status" value="1"/>
</dbReference>
<dbReference type="AlphaFoldDB" id="A0A8J2U820"/>
<keyword evidence="2" id="KW-1185">Reference proteome</keyword>